<reference evidence="2 3" key="1">
    <citation type="submission" date="2016-11" db="EMBL/GenBank/DDBJ databases">
        <title>Genome sequence of Sphingomonas jeddahensis G39.</title>
        <authorList>
            <person name="Poehlein A."/>
            <person name="Wuebbeler J.H."/>
            <person name="Steinbuechel A."/>
            <person name="Daniel R."/>
        </authorList>
    </citation>
    <scope>NUCLEOTIDE SEQUENCE [LARGE SCALE GENOMIC DNA]</scope>
    <source>
        <strain evidence="2 3">G39</strain>
    </source>
</reference>
<feature type="chain" id="PRO_5012572848" description="Gram-negative bacterial tonB protein" evidence="1">
    <location>
        <begin position="22"/>
        <end position="146"/>
    </location>
</feature>
<name>A0A1V2EXM7_9SPHN</name>
<evidence type="ECO:0000313" key="2">
    <source>
        <dbReference type="EMBL" id="ONF97048.1"/>
    </source>
</evidence>
<evidence type="ECO:0000313" key="3">
    <source>
        <dbReference type="Proteomes" id="UP000188729"/>
    </source>
</evidence>
<sequence length="146" mass="15977">MNGLTLMLALAVQAISPVPNAAMHQPVTAPAAGSHAAVLMPALPEDWSALPDLKLRRRPLRTEALSSYVRDEVRSGRCAATANHLRVELAVLVAANGQLRRIRPQAIGCPTVEQYASGVMLRMARSNVAPSGEDRWFRTQLVFRWQ</sequence>
<dbReference type="STRING" id="1915074.SPHI_04830"/>
<feature type="signal peptide" evidence="1">
    <location>
        <begin position="1"/>
        <end position="21"/>
    </location>
</feature>
<evidence type="ECO:0008006" key="4">
    <source>
        <dbReference type="Google" id="ProtNLM"/>
    </source>
</evidence>
<keyword evidence="3" id="KW-1185">Reference proteome</keyword>
<dbReference type="Proteomes" id="UP000188729">
    <property type="component" value="Unassembled WGS sequence"/>
</dbReference>
<dbReference type="AlphaFoldDB" id="A0A1V2EXM7"/>
<dbReference type="EMBL" id="MPSB01000002">
    <property type="protein sequence ID" value="ONF97048.1"/>
    <property type="molecule type" value="Genomic_DNA"/>
</dbReference>
<comment type="caution">
    <text evidence="2">The sequence shown here is derived from an EMBL/GenBank/DDBJ whole genome shotgun (WGS) entry which is preliminary data.</text>
</comment>
<evidence type="ECO:0000256" key="1">
    <source>
        <dbReference type="SAM" id="SignalP"/>
    </source>
</evidence>
<organism evidence="2 3">
    <name type="scientific">Sphingomonas jeddahensis</name>
    <dbReference type="NCBI Taxonomy" id="1915074"/>
    <lineage>
        <taxon>Bacteria</taxon>
        <taxon>Pseudomonadati</taxon>
        <taxon>Pseudomonadota</taxon>
        <taxon>Alphaproteobacteria</taxon>
        <taxon>Sphingomonadales</taxon>
        <taxon>Sphingomonadaceae</taxon>
        <taxon>Sphingomonas</taxon>
    </lineage>
</organism>
<protein>
    <recommendedName>
        <fullName evidence="4">Gram-negative bacterial tonB protein</fullName>
    </recommendedName>
</protein>
<keyword evidence="1" id="KW-0732">Signal</keyword>
<gene>
    <name evidence="2" type="ORF">SPHI_04830</name>
</gene>
<accession>A0A1V2EXM7</accession>
<proteinExistence type="predicted"/>